<evidence type="ECO:0000256" key="8">
    <source>
        <dbReference type="ARBA" id="ARBA00022989"/>
    </source>
</evidence>
<dbReference type="HAMAP" id="MF_00766">
    <property type="entry name" value="PGT_MtgA"/>
    <property type="match status" value="1"/>
</dbReference>
<dbReference type="GO" id="GO:0009252">
    <property type="term" value="P:peptidoglycan biosynthetic process"/>
    <property type="evidence" value="ECO:0007669"/>
    <property type="project" value="UniProtKB-UniRule"/>
</dbReference>
<dbReference type="GO" id="GO:0071555">
    <property type="term" value="P:cell wall organization"/>
    <property type="evidence" value="ECO:0007669"/>
    <property type="project" value="UniProtKB-KW"/>
</dbReference>
<keyword evidence="9 11" id="KW-0472">Membrane</keyword>
<keyword evidence="14" id="KW-1185">Reference proteome</keyword>
<dbReference type="InterPro" id="IPR011812">
    <property type="entry name" value="Pep_trsgly"/>
</dbReference>
<proteinExistence type="inferred from homology"/>
<dbReference type="GO" id="GO:0008955">
    <property type="term" value="F:peptidoglycan glycosyltransferase activity"/>
    <property type="evidence" value="ECO:0007669"/>
    <property type="project" value="UniProtKB-UniRule"/>
</dbReference>
<evidence type="ECO:0000256" key="10">
    <source>
        <dbReference type="ARBA" id="ARBA00023316"/>
    </source>
</evidence>
<dbReference type="GO" id="GO:0008360">
    <property type="term" value="P:regulation of cell shape"/>
    <property type="evidence" value="ECO:0007669"/>
    <property type="project" value="UniProtKB-KW"/>
</dbReference>
<keyword evidence="8 11" id="KW-1133">Transmembrane helix</keyword>
<dbReference type="InterPro" id="IPR023346">
    <property type="entry name" value="Lysozyme-like_dom_sf"/>
</dbReference>
<evidence type="ECO:0000256" key="3">
    <source>
        <dbReference type="ARBA" id="ARBA00022676"/>
    </source>
</evidence>
<comment type="subcellular location">
    <subcellularLocation>
        <location evidence="11">Cell inner membrane</location>
        <topology evidence="11">Single-pass membrane protein</topology>
    </subcellularLocation>
</comment>
<keyword evidence="10 11" id="KW-0961">Cell wall biogenesis/degradation</keyword>
<evidence type="ECO:0000256" key="6">
    <source>
        <dbReference type="ARBA" id="ARBA00022960"/>
    </source>
</evidence>
<protein>
    <recommendedName>
        <fullName evidence="11">Biosynthetic peptidoglycan transglycosylase</fullName>
        <ecNumber evidence="11">2.4.99.28</ecNumber>
    </recommendedName>
    <alternativeName>
        <fullName evidence="11">Glycan polymerase</fullName>
    </alternativeName>
    <alternativeName>
        <fullName evidence="11">Peptidoglycan glycosyltransferase MtgA</fullName>
        <shortName evidence="11">PGT</shortName>
    </alternativeName>
</protein>
<dbReference type="Proteomes" id="UP000295717">
    <property type="component" value="Unassembled WGS sequence"/>
</dbReference>
<dbReference type="PANTHER" id="PTHR30400">
    <property type="entry name" value="MONOFUNCTIONAL BIOSYNTHETIC PEPTIDOGLYCAN TRANSGLYCOSYLASE"/>
    <property type="match status" value="1"/>
</dbReference>
<dbReference type="EMBL" id="SMAO01000004">
    <property type="protein sequence ID" value="TCT21341.1"/>
    <property type="molecule type" value="Genomic_DNA"/>
</dbReference>
<evidence type="ECO:0000256" key="5">
    <source>
        <dbReference type="ARBA" id="ARBA00022692"/>
    </source>
</evidence>
<keyword evidence="4 11" id="KW-0808">Transferase</keyword>
<dbReference type="EC" id="2.4.99.28" evidence="11"/>
<dbReference type="GO" id="GO:0005886">
    <property type="term" value="C:plasma membrane"/>
    <property type="evidence" value="ECO:0007669"/>
    <property type="project" value="UniProtKB-SubCell"/>
</dbReference>
<gene>
    <name evidence="11" type="primary">mtgA</name>
    <name evidence="13" type="ORF">EDC35_104196</name>
</gene>
<evidence type="ECO:0000259" key="12">
    <source>
        <dbReference type="Pfam" id="PF00912"/>
    </source>
</evidence>
<feature type="domain" description="Glycosyl transferase family 51" evidence="12">
    <location>
        <begin position="59"/>
        <end position="224"/>
    </location>
</feature>
<dbReference type="Gene3D" id="1.10.3810.10">
    <property type="entry name" value="Biosynthetic peptidoglycan transglycosylase-like"/>
    <property type="match status" value="1"/>
</dbReference>
<name>A0A4R3N026_9GAMM</name>
<evidence type="ECO:0000313" key="14">
    <source>
        <dbReference type="Proteomes" id="UP000295717"/>
    </source>
</evidence>
<dbReference type="PANTHER" id="PTHR30400:SF0">
    <property type="entry name" value="BIOSYNTHETIC PEPTIDOGLYCAN TRANSGLYCOSYLASE"/>
    <property type="match status" value="1"/>
</dbReference>
<comment type="similarity">
    <text evidence="11">Belongs to the glycosyltransferase 51 family.</text>
</comment>
<dbReference type="InterPro" id="IPR001264">
    <property type="entry name" value="Glyco_trans_51"/>
</dbReference>
<dbReference type="NCBIfam" id="TIGR02070">
    <property type="entry name" value="mono_pep_trsgly"/>
    <property type="match status" value="1"/>
</dbReference>
<dbReference type="AlphaFoldDB" id="A0A4R3N026"/>
<evidence type="ECO:0000256" key="11">
    <source>
        <dbReference type="HAMAP-Rule" id="MF_00766"/>
    </source>
</evidence>
<organism evidence="13 14">
    <name type="scientific">Thiobaca trueperi</name>
    <dbReference type="NCBI Taxonomy" id="127458"/>
    <lineage>
        <taxon>Bacteria</taxon>
        <taxon>Pseudomonadati</taxon>
        <taxon>Pseudomonadota</taxon>
        <taxon>Gammaproteobacteria</taxon>
        <taxon>Chromatiales</taxon>
        <taxon>Chromatiaceae</taxon>
        <taxon>Thiobaca</taxon>
    </lineage>
</organism>
<accession>A0A4R3N026</accession>
<evidence type="ECO:0000256" key="2">
    <source>
        <dbReference type="ARBA" id="ARBA00022519"/>
    </source>
</evidence>
<dbReference type="Pfam" id="PF00912">
    <property type="entry name" value="Transgly"/>
    <property type="match status" value="1"/>
</dbReference>
<dbReference type="InterPro" id="IPR036950">
    <property type="entry name" value="PBP_transglycosylase"/>
</dbReference>
<dbReference type="SUPFAM" id="SSF53955">
    <property type="entry name" value="Lysozyme-like"/>
    <property type="match status" value="1"/>
</dbReference>
<comment type="pathway">
    <text evidence="11">Cell wall biogenesis; peptidoglycan biosynthesis.</text>
</comment>
<comment type="catalytic activity">
    <reaction evidence="11">
        <text>[GlcNAc-(1-&gt;4)-Mur2Ac(oyl-L-Ala-gamma-D-Glu-L-Lys-D-Ala-D-Ala)](n)-di-trans,octa-cis-undecaprenyl diphosphate + beta-D-GlcNAc-(1-&gt;4)-Mur2Ac(oyl-L-Ala-gamma-D-Glu-L-Lys-D-Ala-D-Ala)-di-trans,octa-cis-undecaprenyl diphosphate = [GlcNAc-(1-&gt;4)-Mur2Ac(oyl-L-Ala-gamma-D-Glu-L-Lys-D-Ala-D-Ala)](n+1)-di-trans,octa-cis-undecaprenyl diphosphate + di-trans,octa-cis-undecaprenyl diphosphate + H(+)</text>
        <dbReference type="Rhea" id="RHEA:23708"/>
        <dbReference type="Rhea" id="RHEA-COMP:9602"/>
        <dbReference type="Rhea" id="RHEA-COMP:9603"/>
        <dbReference type="ChEBI" id="CHEBI:15378"/>
        <dbReference type="ChEBI" id="CHEBI:58405"/>
        <dbReference type="ChEBI" id="CHEBI:60033"/>
        <dbReference type="ChEBI" id="CHEBI:78435"/>
        <dbReference type="EC" id="2.4.99.28"/>
    </reaction>
</comment>
<keyword evidence="1 11" id="KW-1003">Cell membrane</keyword>
<dbReference type="OrthoDB" id="9766909at2"/>
<keyword evidence="2 11" id="KW-0997">Cell inner membrane</keyword>
<dbReference type="GO" id="GO:0016763">
    <property type="term" value="F:pentosyltransferase activity"/>
    <property type="evidence" value="ECO:0007669"/>
    <property type="project" value="InterPro"/>
</dbReference>
<keyword evidence="3 11" id="KW-0328">Glycosyltransferase</keyword>
<evidence type="ECO:0000256" key="9">
    <source>
        <dbReference type="ARBA" id="ARBA00023136"/>
    </source>
</evidence>
<dbReference type="UniPathway" id="UPA00219"/>
<sequence length="236" mass="26713">MKIGNRLRAAMKWILLGVAGFMLLSALAVLLLRWVNPPTSAVMLGQHIAALWQDDAPRTLHHEWVDWSLIPPPVALAVIAAEDQRFPQHAGFDMVELRNAWSAFQNGRRLRGASTISQQTAKNLFLWSGRDYLRKGLEAWFTVLIEALWPKQRILEVYLNIAQFGPDTYGVGAASWRYLDRPIFALGNREAALLAAVLPNPHRYRLDPPSASVQRRAERIRGQMRQLGGTAYLERL</sequence>
<keyword evidence="6 11" id="KW-0133">Cell shape</keyword>
<keyword evidence="5 11" id="KW-0812">Transmembrane</keyword>
<dbReference type="GO" id="GO:0009274">
    <property type="term" value="C:peptidoglycan-based cell wall"/>
    <property type="evidence" value="ECO:0007669"/>
    <property type="project" value="InterPro"/>
</dbReference>
<evidence type="ECO:0000256" key="7">
    <source>
        <dbReference type="ARBA" id="ARBA00022984"/>
    </source>
</evidence>
<comment type="caution">
    <text evidence="13">The sequence shown here is derived from an EMBL/GenBank/DDBJ whole genome shotgun (WGS) entry which is preliminary data.</text>
</comment>
<evidence type="ECO:0000313" key="13">
    <source>
        <dbReference type="EMBL" id="TCT21341.1"/>
    </source>
</evidence>
<reference evidence="13 14" key="1">
    <citation type="submission" date="2019-03" db="EMBL/GenBank/DDBJ databases">
        <title>Genomic Encyclopedia of Type Strains, Phase IV (KMG-IV): sequencing the most valuable type-strain genomes for metagenomic binning, comparative biology and taxonomic classification.</title>
        <authorList>
            <person name="Goeker M."/>
        </authorList>
    </citation>
    <scope>NUCLEOTIDE SEQUENCE [LARGE SCALE GENOMIC DNA]</scope>
    <source>
        <strain evidence="13 14">DSM 13587</strain>
    </source>
</reference>
<evidence type="ECO:0000256" key="4">
    <source>
        <dbReference type="ARBA" id="ARBA00022679"/>
    </source>
</evidence>
<evidence type="ECO:0000256" key="1">
    <source>
        <dbReference type="ARBA" id="ARBA00022475"/>
    </source>
</evidence>
<comment type="function">
    <text evidence="11">Peptidoglycan polymerase that catalyzes glycan chain elongation from lipid-linked precursors.</text>
</comment>
<keyword evidence="7 11" id="KW-0573">Peptidoglycan synthesis</keyword>
<dbReference type="RefSeq" id="WP_132976940.1">
    <property type="nucleotide sequence ID" value="NZ_SMAO01000004.1"/>
</dbReference>